<dbReference type="KEGG" id="fau:Fraau_1972"/>
<dbReference type="Pfam" id="PF03837">
    <property type="entry name" value="RecT"/>
    <property type="match status" value="1"/>
</dbReference>
<dbReference type="OrthoDB" id="8909920at2"/>
<dbReference type="HOGENOM" id="CLU_056326_1_0_6"/>
<gene>
    <name evidence="1" type="ordered locus">Fraau_1972</name>
</gene>
<accession>H8L1U8</accession>
<evidence type="ECO:0000313" key="1">
    <source>
        <dbReference type="EMBL" id="AFC86359.1"/>
    </source>
</evidence>
<proteinExistence type="predicted"/>
<dbReference type="InterPro" id="IPR018330">
    <property type="entry name" value="RecT_fam"/>
</dbReference>
<dbReference type="Proteomes" id="UP000005234">
    <property type="component" value="Chromosome"/>
</dbReference>
<evidence type="ECO:0008006" key="3">
    <source>
        <dbReference type="Google" id="ProtNLM"/>
    </source>
</evidence>
<dbReference type="eggNOG" id="ENOG502Z9MZ">
    <property type="taxonomic scope" value="Bacteria"/>
</dbReference>
<organism evidence="1 2">
    <name type="scientific">Frateuria aurantia (strain ATCC 33424 / DSM 6220 / KCTC 2777 / LMG 1558 / NBRC 3245 / NCIMB 13370)</name>
    <name type="common">Acetobacter aurantius</name>
    <dbReference type="NCBI Taxonomy" id="767434"/>
    <lineage>
        <taxon>Bacteria</taxon>
        <taxon>Pseudomonadati</taxon>
        <taxon>Pseudomonadota</taxon>
        <taxon>Gammaproteobacteria</taxon>
        <taxon>Lysobacterales</taxon>
        <taxon>Rhodanobacteraceae</taxon>
        <taxon>Frateuria</taxon>
    </lineage>
</organism>
<dbReference type="AlphaFoldDB" id="H8L1U8"/>
<dbReference type="STRING" id="767434.Fraau_1972"/>
<dbReference type="RefSeq" id="WP_014403362.1">
    <property type="nucleotide sequence ID" value="NC_017033.1"/>
</dbReference>
<dbReference type="EMBL" id="CP003350">
    <property type="protein sequence ID" value="AFC86359.1"/>
    <property type="molecule type" value="Genomic_DNA"/>
</dbReference>
<reference evidence="1" key="1">
    <citation type="submission" date="2012-02" db="EMBL/GenBank/DDBJ databases">
        <title>The complete genome of Frateuria aurantia DSM 6220.</title>
        <authorList>
            <consortium name="US DOE Joint Genome Institute (JGI-PGF)"/>
            <person name="Lucas S."/>
            <person name="Copeland A."/>
            <person name="Lapidus A."/>
            <person name="Glavina del Rio T."/>
            <person name="Dalin E."/>
            <person name="Tice H."/>
            <person name="Bruce D."/>
            <person name="Goodwin L."/>
            <person name="Pitluck S."/>
            <person name="Peters L."/>
            <person name="Ovchinnikova G."/>
            <person name="Teshima H."/>
            <person name="Kyrpides N."/>
            <person name="Mavromatis K."/>
            <person name="Ivanova N."/>
            <person name="Brettin T."/>
            <person name="Detter J.C."/>
            <person name="Han C."/>
            <person name="Larimer F."/>
            <person name="Land M."/>
            <person name="Hauser L."/>
            <person name="Markowitz V."/>
            <person name="Cheng J.-F."/>
            <person name="Hugenholtz P."/>
            <person name="Woyke T."/>
            <person name="Wu D."/>
            <person name="Brambilla E."/>
            <person name="Klenk H.-P."/>
            <person name="Eisen J.A."/>
        </authorList>
    </citation>
    <scope>NUCLEOTIDE SEQUENCE</scope>
    <source>
        <strain evidence="1">DSM 6220</strain>
    </source>
</reference>
<protein>
    <recommendedName>
        <fullName evidence="3">RecT family</fullName>
    </recommendedName>
</protein>
<name>H8L1U8_FRAAD</name>
<sequence>MSEISVARAQNLAQIERVNALLPTSIGEAMQLAEFMAKSDLLPPHLKGRQGDCLLVVMQAQRWGMDALSVAQCTSVVHGRLCYEGKLVAAALYSQKAIDGRLHYEISGHGQDASIVVTGTPRGTGQTQSVSGSVRKWRTITMKKQDGAPPKRVDNAWDTIPEDMLVYRGTRQWARRYAPEVMLGVQTPDEVDDTPMQTTVIHSTAASSPAIEPLIPYPEEEFSKNFDTWLGRIQCGRNSAEEVIAKLQTKYTLTPGQLGAIRDLETTEAEVVE</sequence>
<keyword evidence="2" id="KW-1185">Reference proteome</keyword>
<evidence type="ECO:0000313" key="2">
    <source>
        <dbReference type="Proteomes" id="UP000005234"/>
    </source>
</evidence>